<dbReference type="SUPFAM" id="SSF57938">
    <property type="entry name" value="DnaJ/Hsp40 cysteine-rich domain"/>
    <property type="match status" value="1"/>
</dbReference>
<gene>
    <name evidence="2" type="ORF">LCGC14_0248780</name>
</gene>
<feature type="compositionally biased region" description="Basic residues" evidence="1">
    <location>
        <begin position="219"/>
        <end position="232"/>
    </location>
</feature>
<comment type="caution">
    <text evidence="2">The sequence shown here is derived from an EMBL/GenBank/DDBJ whole genome shotgun (WGS) entry which is preliminary data.</text>
</comment>
<evidence type="ECO:0000256" key="1">
    <source>
        <dbReference type="SAM" id="MobiDB-lite"/>
    </source>
</evidence>
<name>A0A0F9WQ67_9ZZZZ</name>
<accession>A0A0F9WQ67</accession>
<reference evidence="2" key="1">
    <citation type="journal article" date="2015" name="Nature">
        <title>Complex archaea that bridge the gap between prokaryotes and eukaryotes.</title>
        <authorList>
            <person name="Spang A."/>
            <person name="Saw J.H."/>
            <person name="Jorgensen S.L."/>
            <person name="Zaremba-Niedzwiedzka K."/>
            <person name="Martijn J."/>
            <person name="Lind A.E."/>
            <person name="van Eijk R."/>
            <person name="Schleper C."/>
            <person name="Guy L."/>
            <person name="Ettema T.J."/>
        </authorList>
    </citation>
    <scope>NUCLEOTIDE SEQUENCE</scope>
</reference>
<dbReference type="Gene3D" id="6.20.20.10">
    <property type="match status" value="1"/>
</dbReference>
<dbReference type="AlphaFoldDB" id="A0A0F9WQ67"/>
<sequence>MGRIANRQENAKKASMRERRRRVETAVCKGIPQWQIARMEGVDDSTICLDLKVIRKEWTKEDEEWGKSHRDRRIKEFEQLRRDAYKSFDRSKRKATVVPCQTCGGKGYIPDNGACPICEGKGYLRTEYKVAGDSKFLAEVRACTIEIAKLESLYPDKKVQVGVNGKVEHEHKHVVMNGNPYLNASDDDVLEIWKQMERLRNGNGRGTMNGDRVIEGKVIKKKEKKEKKGKKA</sequence>
<evidence type="ECO:0000313" key="2">
    <source>
        <dbReference type="EMBL" id="KKN88316.1"/>
    </source>
</evidence>
<protein>
    <submittedName>
        <fullName evidence="2">Uncharacterized protein</fullName>
    </submittedName>
</protein>
<organism evidence="2">
    <name type="scientific">marine sediment metagenome</name>
    <dbReference type="NCBI Taxonomy" id="412755"/>
    <lineage>
        <taxon>unclassified sequences</taxon>
        <taxon>metagenomes</taxon>
        <taxon>ecological metagenomes</taxon>
    </lineage>
</organism>
<proteinExistence type="predicted"/>
<dbReference type="InterPro" id="IPR036410">
    <property type="entry name" value="HSP_DnaJ_Cys-rich_dom_sf"/>
</dbReference>
<feature type="region of interest" description="Disordered" evidence="1">
    <location>
        <begin position="203"/>
        <end position="232"/>
    </location>
</feature>
<dbReference type="EMBL" id="LAZR01000129">
    <property type="protein sequence ID" value="KKN88316.1"/>
    <property type="molecule type" value="Genomic_DNA"/>
</dbReference>